<accession>A0A8X8BVB6</accession>
<comment type="caution">
    <text evidence="4">The sequence shown here is derived from an EMBL/GenBank/DDBJ whole genome shotgun (WGS) entry which is preliminary data.</text>
</comment>
<feature type="region of interest" description="Disordered" evidence="2">
    <location>
        <begin position="1"/>
        <end position="20"/>
    </location>
</feature>
<gene>
    <name evidence="4" type="primary">Ctse_1</name>
    <name evidence="4" type="ORF">GTO96_0004387</name>
</gene>
<proteinExistence type="inferred from homology"/>
<dbReference type="Pfam" id="PF00026">
    <property type="entry name" value="Asp"/>
    <property type="match status" value="1"/>
</dbReference>
<reference evidence="4 5" key="1">
    <citation type="journal article" date="2021" name="Cell">
        <title>Tracing the genetic footprints of vertebrate landing in non-teleost ray-finned fishes.</title>
        <authorList>
            <person name="Bi X."/>
            <person name="Wang K."/>
            <person name="Yang L."/>
            <person name="Pan H."/>
            <person name="Jiang H."/>
            <person name="Wei Q."/>
            <person name="Fang M."/>
            <person name="Yu H."/>
            <person name="Zhu C."/>
            <person name="Cai Y."/>
            <person name="He Y."/>
            <person name="Gan X."/>
            <person name="Zeng H."/>
            <person name="Yu D."/>
            <person name="Zhu Y."/>
            <person name="Jiang H."/>
            <person name="Qiu Q."/>
            <person name="Yang H."/>
            <person name="Zhang Y.E."/>
            <person name="Wang W."/>
            <person name="Zhu M."/>
            <person name="He S."/>
            <person name="Zhang G."/>
        </authorList>
    </citation>
    <scope>NUCLEOTIDE SEQUENCE [LARGE SCALE GENOMIC DNA]</scope>
    <source>
        <strain evidence="4">Bchr_013</strain>
    </source>
</reference>
<dbReference type="Gene3D" id="1.10.225.10">
    <property type="entry name" value="Saposin-like"/>
    <property type="match status" value="1"/>
</dbReference>
<comment type="similarity">
    <text evidence="1">Belongs to the peptidase A1 family.</text>
</comment>
<keyword evidence="5" id="KW-1185">Reference proteome</keyword>
<dbReference type="GO" id="GO:0006508">
    <property type="term" value="P:proteolysis"/>
    <property type="evidence" value="ECO:0007669"/>
    <property type="project" value="InterPro"/>
</dbReference>
<dbReference type="EMBL" id="JAATIS010000220">
    <property type="protein sequence ID" value="KAG2469241.1"/>
    <property type="molecule type" value="Genomic_DNA"/>
</dbReference>
<dbReference type="Proteomes" id="UP000886611">
    <property type="component" value="Unassembled WGS sequence"/>
</dbReference>
<dbReference type="AlphaFoldDB" id="A0A8X8BVB6"/>
<evidence type="ECO:0000313" key="5">
    <source>
        <dbReference type="Proteomes" id="UP000886611"/>
    </source>
</evidence>
<protein>
    <submittedName>
        <fullName evidence="4">CATE protein</fullName>
    </submittedName>
</protein>
<feature type="non-terminal residue" evidence="4">
    <location>
        <position position="175"/>
    </location>
</feature>
<dbReference type="PANTHER" id="PTHR47966:SF37">
    <property type="entry name" value="CATHEPSIN E-A-LIKE"/>
    <property type="match status" value="1"/>
</dbReference>
<feature type="compositionally biased region" description="Basic and acidic residues" evidence="2">
    <location>
        <begin position="10"/>
        <end position="20"/>
    </location>
</feature>
<evidence type="ECO:0000259" key="3">
    <source>
        <dbReference type="PROSITE" id="PS51767"/>
    </source>
</evidence>
<feature type="non-terminal residue" evidence="4">
    <location>
        <position position="1"/>
    </location>
</feature>
<dbReference type="PROSITE" id="PS51767">
    <property type="entry name" value="PEPTIDASE_A1"/>
    <property type="match status" value="1"/>
</dbReference>
<dbReference type="Gene3D" id="2.40.70.10">
    <property type="entry name" value="Acid Proteases"/>
    <property type="match status" value="1"/>
</dbReference>
<dbReference type="GO" id="GO:0004190">
    <property type="term" value="F:aspartic-type endopeptidase activity"/>
    <property type="evidence" value="ECO:0007669"/>
    <property type="project" value="InterPro"/>
</dbReference>
<name>A0A8X8BVB6_POLSE</name>
<organism evidence="4 5">
    <name type="scientific">Polypterus senegalus</name>
    <name type="common">Senegal bichir</name>
    <dbReference type="NCBI Taxonomy" id="55291"/>
    <lineage>
        <taxon>Eukaryota</taxon>
        <taxon>Metazoa</taxon>
        <taxon>Chordata</taxon>
        <taxon>Craniata</taxon>
        <taxon>Vertebrata</taxon>
        <taxon>Euteleostomi</taxon>
        <taxon>Actinopterygii</taxon>
        <taxon>Polypteriformes</taxon>
        <taxon>Polypteridae</taxon>
        <taxon>Polypterus</taxon>
    </lineage>
</organism>
<feature type="domain" description="Peptidase A1" evidence="3">
    <location>
        <begin position="1"/>
        <end position="122"/>
    </location>
</feature>
<dbReference type="InterPro" id="IPR033121">
    <property type="entry name" value="PEPTIDASE_A1"/>
</dbReference>
<dbReference type="InterPro" id="IPR001461">
    <property type="entry name" value="Aspartic_peptidase_A1"/>
</dbReference>
<dbReference type="PANTHER" id="PTHR47966">
    <property type="entry name" value="BETA-SITE APP-CLEAVING ENZYME, ISOFORM A-RELATED"/>
    <property type="match status" value="1"/>
</dbReference>
<evidence type="ECO:0000256" key="1">
    <source>
        <dbReference type="ARBA" id="ARBA00007447"/>
    </source>
</evidence>
<evidence type="ECO:0000313" key="4">
    <source>
        <dbReference type="EMBL" id="KAG2469241.1"/>
    </source>
</evidence>
<evidence type="ECO:0000256" key="2">
    <source>
        <dbReference type="SAM" id="MobiDB-lite"/>
    </source>
</evidence>
<dbReference type="InterPro" id="IPR021109">
    <property type="entry name" value="Peptidase_aspartic_dom_sf"/>
</dbReference>
<sequence length="175" mass="20270">MGFNRPSLDSLRRQEKNSQKREKMEETLGKLFQREAPFQYLVDCSRLSSLPNVEIFIEGVEYKLSADMYVRKETIGQRELCFSGFQALDISSKMGPIWILGDVFISEFYSIFDRGNDRVFEIYHYLDPEGCRNADTTLLKACPALNINQGQPHRLRDLNFNVTSCHIPFSWVGDL</sequence>
<dbReference type="SUPFAM" id="SSF50630">
    <property type="entry name" value="Acid proteases"/>
    <property type="match status" value="1"/>
</dbReference>